<feature type="region of interest" description="Disordered" evidence="1">
    <location>
        <begin position="50"/>
        <end position="104"/>
    </location>
</feature>
<dbReference type="AlphaFoldDB" id="A0AA35QX20"/>
<reference evidence="2" key="1">
    <citation type="submission" date="2023-03" db="EMBL/GenBank/DDBJ databases">
        <authorList>
            <person name="Steffen K."/>
            <person name="Cardenas P."/>
        </authorList>
    </citation>
    <scope>NUCLEOTIDE SEQUENCE</scope>
</reference>
<dbReference type="Proteomes" id="UP001174909">
    <property type="component" value="Unassembled WGS sequence"/>
</dbReference>
<protein>
    <submittedName>
        <fullName evidence="2">Uncharacterized protein</fullName>
    </submittedName>
</protein>
<proteinExistence type="predicted"/>
<evidence type="ECO:0000313" key="2">
    <source>
        <dbReference type="EMBL" id="CAI7994585.1"/>
    </source>
</evidence>
<sequence>MMLGVGTLLLGAAAVDRQDKKEGGVYKKLFASLNLAVDSLQRKEAAAAAGRSLRAVRNPRQREEESELKCVSSIGSGDSAVSSDSVLQSGHHTPRSPTTGLRCH</sequence>
<name>A0AA35QX20_GEOBA</name>
<keyword evidence="3" id="KW-1185">Reference proteome</keyword>
<evidence type="ECO:0000313" key="3">
    <source>
        <dbReference type="Proteomes" id="UP001174909"/>
    </source>
</evidence>
<feature type="compositionally biased region" description="Polar residues" evidence="1">
    <location>
        <begin position="87"/>
        <end position="104"/>
    </location>
</feature>
<organism evidence="2 3">
    <name type="scientific">Geodia barretti</name>
    <name type="common">Barrett's horny sponge</name>
    <dbReference type="NCBI Taxonomy" id="519541"/>
    <lineage>
        <taxon>Eukaryota</taxon>
        <taxon>Metazoa</taxon>
        <taxon>Porifera</taxon>
        <taxon>Demospongiae</taxon>
        <taxon>Heteroscleromorpha</taxon>
        <taxon>Tetractinellida</taxon>
        <taxon>Astrophorina</taxon>
        <taxon>Geodiidae</taxon>
        <taxon>Geodia</taxon>
    </lineage>
</organism>
<evidence type="ECO:0000256" key="1">
    <source>
        <dbReference type="SAM" id="MobiDB-lite"/>
    </source>
</evidence>
<gene>
    <name evidence="2" type="ORF">GBAR_LOCUS1508</name>
</gene>
<comment type="caution">
    <text evidence="2">The sequence shown here is derived from an EMBL/GenBank/DDBJ whole genome shotgun (WGS) entry which is preliminary data.</text>
</comment>
<accession>A0AA35QX20</accession>
<feature type="compositionally biased region" description="Low complexity" evidence="1">
    <location>
        <begin position="71"/>
        <end position="86"/>
    </location>
</feature>
<dbReference type="EMBL" id="CASHTH010000221">
    <property type="protein sequence ID" value="CAI7994585.1"/>
    <property type="molecule type" value="Genomic_DNA"/>
</dbReference>